<reference evidence="2" key="1">
    <citation type="journal article" date="2013" name="J. Plant Res.">
        <title>Effect of fungi and light on seed germination of three Opuntia species from semiarid lands of central Mexico.</title>
        <authorList>
            <person name="Delgado-Sanchez P."/>
            <person name="Jimenez-Bremont J.F."/>
            <person name="Guerrero-Gonzalez Mde L."/>
            <person name="Flores J."/>
        </authorList>
    </citation>
    <scope>NUCLEOTIDE SEQUENCE</scope>
    <source>
        <tissue evidence="2">Cladode</tissue>
    </source>
</reference>
<evidence type="ECO:0000256" key="1">
    <source>
        <dbReference type="SAM" id="Phobius"/>
    </source>
</evidence>
<keyword evidence="1" id="KW-0812">Transmembrane</keyword>
<sequence length="118" mass="13505">MSKTLSINPTHITFIFLRSGLLCIATFLGLLFPPSSQNLSPKTVRMFSVAREVMFSFSSGWRNKGEIDPHNRKFTSIKNKDGLTYPKENLLAQPQRKSSQYSFKNLKLSMPPFNFQTK</sequence>
<keyword evidence="1" id="KW-0472">Membrane</keyword>
<dbReference type="EMBL" id="GISG01001518">
    <property type="protein sequence ID" value="MBA4614189.1"/>
    <property type="molecule type" value="Transcribed_RNA"/>
</dbReference>
<accession>A0A7C9CJF5</accession>
<name>A0A7C9CJF5_OPUST</name>
<keyword evidence="1" id="KW-1133">Transmembrane helix</keyword>
<evidence type="ECO:0000313" key="2">
    <source>
        <dbReference type="EMBL" id="MBA4614189.1"/>
    </source>
</evidence>
<feature type="transmembrane region" description="Helical" evidence="1">
    <location>
        <begin position="12"/>
        <end position="32"/>
    </location>
</feature>
<reference evidence="2" key="2">
    <citation type="submission" date="2020-07" db="EMBL/GenBank/DDBJ databases">
        <authorList>
            <person name="Vera ALvarez R."/>
            <person name="Arias-Moreno D.M."/>
            <person name="Jimenez-Jacinto V."/>
            <person name="Jimenez-Bremont J.F."/>
            <person name="Swaminathan K."/>
            <person name="Moose S.P."/>
            <person name="Guerrero-Gonzalez M.L."/>
            <person name="Marino-Ramirez L."/>
            <person name="Landsman D."/>
            <person name="Rodriguez-Kessler M."/>
            <person name="Delgado-Sanchez P."/>
        </authorList>
    </citation>
    <scope>NUCLEOTIDE SEQUENCE</scope>
    <source>
        <tissue evidence="2">Cladode</tissue>
    </source>
</reference>
<organism evidence="2">
    <name type="scientific">Opuntia streptacantha</name>
    <name type="common">Prickly pear cactus</name>
    <name type="synonym">Opuntia cardona</name>
    <dbReference type="NCBI Taxonomy" id="393608"/>
    <lineage>
        <taxon>Eukaryota</taxon>
        <taxon>Viridiplantae</taxon>
        <taxon>Streptophyta</taxon>
        <taxon>Embryophyta</taxon>
        <taxon>Tracheophyta</taxon>
        <taxon>Spermatophyta</taxon>
        <taxon>Magnoliopsida</taxon>
        <taxon>eudicotyledons</taxon>
        <taxon>Gunneridae</taxon>
        <taxon>Pentapetalae</taxon>
        <taxon>Caryophyllales</taxon>
        <taxon>Cactineae</taxon>
        <taxon>Cactaceae</taxon>
        <taxon>Opuntioideae</taxon>
        <taxon>Opuntia</taxon>
    </lineage>
</organism>
<protein>
    <submittedName>
        <fullName evidence="2">Uncharacterized protein</fullName>
    </submittedName>
</protein>
<proteinExistence type="predicted"/>
<dbReference type="AlphaFoldDB" id="A0A7C9CJF5"/>